<dbReference type="InterPro" id="IPR005467">
    <property type="entry name" value="His_kinase_dom"/>
</dbReference>
<dbReference type="Pfam" id="PF00989">
    <property type="entry name" value="PAS"/>
    <property type="match status" value="1"/>
</dbReference>
<evidence type="ECO:0000256" key="3">
    <source>
        <dbReference type="ARBA" id="ARBA00022553"/>
    </source>
</evidence>
<dbReference type="CDD" id="cd00082">
    <property type="entry name" value="HisKA"/>
    <property type="match status" value="1"/>
</dbReference>
<dbReference type="SMART" id="SM00091">
    <property type="entry name" value="PAS"/>
    <property type="match status" value="1"/>
</dbReference>
<comment type="catalytic activity">
    <reaction evidence="1">
        <text>ATP + protein L-histidine = ADP + protein N-phospho-L-histidine.</text>
        <dbReference type="EC" id="2.7.13.3"/>
    </reaction>
</comment>
<dbReference type="KEGG" id="sta:STHERM_c03220"/>
<dbReference type="eggNOG" id="COG3852">
    <property type="taxonomic scope" value="Bacteria"/>
</dbReference>
<dbReference type="InterPro" id="IPR004358">
    <property type="entry name" value="Sig_transdc_His_kin-like_C"/>
</dbReference>
<evidence type="ECO:0000256" key="1">
    <source>
        <dbReference type="ARBA" id="ARBA00000085"/>
    </source>
</evidence>
<dbReference type="EC" id="2.7.13.3" evidence="2"/>
<evidence type="ECO:0000259" key="11">
    <source>
        <dbReference type="PROSITE" id="PS50893"/>
    </source>
</evidence>
<dbReference type="PROSITE" id="PS50893">
    <property type="entry name" value="ABC_TRANSPORTER_2"/>
    <property type="match status" value="1"/>
</dbReference>
<dbReference type="PANTHER" id="PTHR43065">
    <property type="entry name" value="SENSOR HISTIDINE KINASE"/>
    <property type="match status" value="1"/>
</dbReference>
<keyword evidence="4" id="KW-0808">Transferase</keyword>
<dbReference type="InterPro" id="IPR013767">
    <property type="entry name" value="PAS_fold"/>
</dbReference>
<dbReference type="eggNOG" id="COG1129">
    <property type="taxonomic scope" value="Bacteria"/>
</dbReference>
<dbReference type="SUPFAM" id="SSF47384">
    <property type="entry name" value="Homodimeric domain of signal transducing histidine kinase"/>
    <property type="match status" value="1"/>
</dbReference>
<keyword evidence="8" id="KW-0902">Two-component regulatory system</keyword>
<keyword evidence="5" id="KW-0547">Nucleotide-binding</keyword>
<dbReference type="EMBL" id="CP001698">
    <property type="protein sequence ID" value="ADN01295.1"/>
    <property type="molecule type" value="Genomic_DNA"/>
</dbReference>
<dbReference type="InterPro" id="IPR035965">
    <property type="entry name" value="PAS-like_dom_sf"/>
</dbReference>
<dbReference type="InterPro" id="IPR027417">
    <property type="entry name" value="P-loop_NTPase"/>
</dbReference>
<dbReference type="Gene3D" id="1.10.287.130">
    <property type="match status" value="1"/>
</dbReference>
<dbReference type="Pfam" id="PF00512">
    <property type="entry name" value="HisKA"/>
    <property type="match status" value="1"/>
</dbReference>
<reference key="1">
    <citation type="submission" date="2009-08" db="EMBL/GenBank/DDBJ databases">
        <title>The genome sequence of Spirochaeta thermophila DSM6192.</title>
        <authorList>
            <person name="Angelov A."/>
            <person name="Mientus M."/>
            <person name="Wittenberg S."/>
            <person name="Lehmann R."/>
            <person name="Liesegang H."/>
            <person name="Daniel R."/>
            <person name="Liebl W."/>
        </authorList>
    </citation>
    <scope>NUCLEOTIDE SEQUENCE</scope>
    <source>
        <strain>DSM 6192</strain>
    </source>
</reference>
<dbReference type="RefSeq" id="WP_013313136.1">
    <property type="nucleotide sequence ID" value="NC_014484.1"/>
</dbReference>
<dbReference type="PANTHER" id="PTHR43065:SF10">
    <property type="entry name" value="PEROXIDE STRESS-ACTIVATED HISTIDINE KINASE MAK3"/>
    <property type="match status" value="1"/>
</dbReference>
<keyword evidence="6 12" id="KW-0418">Kinase</keyword>
<dbReference type="CDD" id="cd00130">
    <property type="entry name" value="PAS"/>
    <property type="match status" value="1"/>
</dbReference>
<dbReference type="PRINTS" id="PR00344">
    <property type="entry name" value="BCTRLSENSOR"/>
</dbReference>
<dbReference type="InterPro" id="IPR036097">
    <property type="entry name" value="HisK_dim/P_sf"/>
</dbReference>
<dbReference type="PROSITE" id="PS50109">
    <property type="entry name" value="HIS_KIN"/>
    <property type="match status" value="1"/>
</dbReference>
<dbReference type="Gene3D" id="3.30.565.10">
    <property type="entry name" value="Histidine kinase-like ATPase, C-terminal domain"/>
    <property type="match status" value="1"/>
</dbReference>
<dbReference type="InterPro" id="IPR036890">
    <property type="entry name" value="HATPase_C_sf"/>
</dbReference>
<dbReference type="InterPro" id="IPR000014">
    <property type="entry name" value="PAS"/>
</dbReference>
<dbReference type="HOGENOM" id="CLU_437875_0_0_12"/>
<keyword evidence="3" id="KW-0597">Phosphoprotein</keyword>
<dbReference type="Gene3D" id="3.30.450.20">
    <property type="entry name" value="PAS domain"/>
    <property type="match status" value="1"/>
</dbReference>
<organism evidence="12 13">
    <name type="scientific">Winmispira thermophila (strain ATCC 49972 / DSM 6192 / RI 19.B1)</name>
    <name type="common">Spirochaeta thermophila</name>
    <dbReference type="NCBI Taxonomy" id="665571"/>
    <lineage>
        <taxon>Bacteria</taxon>
        <taxon>Pseudomonadati</taxon>
        <taxon>Spirochaetota</taxon>
        <taxon>Spirochaetia</taxon>
        <taxon>Winmispirales</taxon>
        <taxon>Winmispiraceae</taxon>
        <taxon>Winmispira</taxon>
    </lineage>
</organism>
<evidence type="ECO:0000256" key="4">
    <source>
        <dbReference type="ARBA" id="ARBA00022679"/>
    </source>
</evidence>
<feature type="domain" description="ABC transporter" evidence="11">
    <location>
        <begin position="7"/>
        <end position="243"/>
    </location>
</feature>
<dbReference type="InterPro" id="IPR003593">
    <property type="entry name" value="AAA+_ATPase"/>
</dbReference>
<dbReference type="GO" id="GO:0016887">
    <property type="term" value="F:ATP hydrolysis activity"/>
    <property type="evidence" value="ECO:0007669"/>
    <property type="project" value="InterPro"/>
</dbReference>
<sequence>MEDEIRLLMRTIHYHEGNQEILKGVDFELRKGEIHALVGEHRCGKSTLMHLLVGEKRLQKGEILFNGRRIQPQDPSDAYRLGIAMVHQTPQVIPSLNAVENIFATRLPPFWSGLPQYYRYIRETRRLLALLGKEFDVLIPLKLLPATDQQAVDIARALSYDPDILILDEISNRQTPEELERLFAILKDMTSKGKSIIYVTPHIDEIFSIADRVTVLKNGYRQSTEDVHQISSLRLFRLAYSLISEIEPDESAISHPLISSRLYSEHFLRELPVGIILLNETHSVYYLNPAAESILDLPAHDVSGRPIHTVITPEQCPHATALLSAVYHGKKRKWRGVPFGKALYSEVHIYPLREGDELVGTVIMIEDRSLDHHIKEYLSSTERRIATAEVAAEVAHEINNPLGIISAYIEVLKLQDLSPEISRKLEKIQNEITRIQNFVSSLGRLADASRMEWGTVDLVEMVKDVLLLFQHLFQEKRITVYTDLPETPVKIEGDAGRLKQLLINLVLNSVEALLHGGWIRIRLERKEGKIVLSVSDNGHGIPKEIQDRIFRPFFSTKAGKQSTGLGLAICEHIAKLHGGEIGFTSTPGEITTFTVTFPARPVLSPPGKVGYHRPDE</sequence>
<dbReference type="Pfam" id="PF02518">
    <property type="entry name" value="HATPase_c"/>
    <property type="match status" value="1"/>
</dbReference>
<dbReference type="InterPro" id="IPR003439">
    <property type="entry name" value="ABC_transporter-like_ATP-bd"/>
</dbReference>
<evidence type="ECO:0000256" key="6">
    <source>
        <dbReference type="ARBA" id="ARBA00022777"/>
    </source>
</evidence>
<dbReference type="GO" id="GO:0000155">
    <property type="term" value="F:phosphorelay sensor kinase activity"/>
    <property type="evidence" value="ECO:0007669"/>
    <property type="project" value="InterPro"/>
</dbReference>
<dbReference type="SMART" id="SM00382">
    <property type="entry name" value="AAA"/>
    <property type="match status" value="1"/>
</dbReference>
<dbReference type="SUPFAM" id="SSF55874">
    <property type="entry name" value="ATPase domain of HSP90 chaperone/DNA topoisomerase II/histidine kinase"/>
    <property type="match status" value="1"/>
</dbReference>
<dbReference type="Gene3D" id="3.40.50.300">
    <property type="entry name" value="P-loop containing nucleotide triphosphate hydrolases"/>
    <property type="match status" value="1"/>
</dbReference>
<dbReference type="PaxDb" id="665571-STHERM_c03220"/>
<dbReference type="GO" id="GO:0006355">
    <property type="term" value="P:regulation of DNA-templated transcription"/>
    <property type="evidence" value="ECO:0007669"/>
    <property type="project" value="InterPro"/>
</dbReference>
<keyword evidence="7" id="KW-0067">ATP-binding</keyword>
<reference evidence="12 13" key="2">
    <citation type="journal article" date="2010" name="J. Bacteriol.">
        <title>Genome sequence of the polysaccharide-degrading, thermophilic anaerobe Spirochaeta thermophila DSM 6192.</title>
        <authorList>
            <person name="Angelov A."/>
            <person name="Liebl S."/>
            <person name="Ballschmiter M."/>
            <person name="Bomeke M."/>
            <person name="Lehmann R."/>
            <person name="Liesegang H."/>
            <person name="Daniel R."/>
            <person name="Liebl W."/>
        </authorList>
    </citation>
    <scope>NUCLEOTIDE SEQUENCE [LARGE SCALE GENOMIC DNA]</scope>
    <source>
        <strain evidence="13">ATCC 49972 / DSM 6192 / RI 19.B1</strain>
    </source>
</reference>
<proteinExistence type="predicted"/>
<protein>
    <recommendedName>
        <fullName evidence="2">histidine kinase</fullName>
        <ecNumber evidence="2">2.7.13.3</ecNumber>
    </recommendedName>
</protein>
<evidence type="ECO:0000256" key="7">
    <source>
        <dbReference type="ARBA" id="ARBA00022840"/>
    </source>
</evidence>
<dbReference type="InterPro" id="IPR003661">
    <property type="entry name" value="HisK_dim/P_dom"/>
</dbReference>
<dbReference type="Proteomes" id="UP000001296">
    <property type="component" value="Chromosome"/>
</dbReference>
<name>E0RPA1_WINT6</name>
<evidence type="ECO:0000313" key="12">
    <source>
        <dbReference type="EMBL" id="ADN01295.1"/>
    </source>
</evidence>
<dbReference type="CDD" id="cd03216">
    <property type="entry name" value="ABC_Carb_Monos_I"/>
    <property type="match status" value="1"/>
</dbReference>
<accession>E0RPA1</accession>
<dbReference type="Pfam" id="PF00005">
    <property type="entry name" value="ABC_tran"/>
    <property type="match status" value="1"/>
</dbReference>
<dbReference type="InterPro" id="IPR003594">
    <property type="entry name" value="HATPase_dom"/>
</dbReference>
<dbReference type="GO" id="GO:0005524">
    <property type="term" value="F:ATP binding"/>
    <property type="evidence" value="ECO:0007669"/>
    <property type="project" value="UniProtKB-KW"/>
</dbReference>
<evidence type="ECO:0000259" key="9">
    <source>
        <dbReference type="PROSITE" id="PS50109"/>
    </source>
</evidence>
<evidence type="ECO:0000256" key="8">
    <source>
        <dbReference type="ARBA" id="ARBA00023012"/>
    </source>
</evidence>
<dbReference type="AlphaFoldDB" id="E0RPA1"/>
<dbReference type="SUPFAM" id="SSF52540">
    <property type="entry name" value="P-loop containing nucleoside triphosphate hydrolases"/>
    <property type="match status" value="1"/>
</dbReference>
<feature type="domain" description="PAS" evidence="10">
    <location>
        <begin position="260"/>
        <end position="330"/>
    </location>
</feature>
<feature type="domain" description="Histidine kinase" evidence="9">
    <location>
        <begin position="393"/>
        <end position="601"/>
    </location>
</feature>
<dbReference type="SUPFAM" id="SSF55785">
    <property type="entry name" value="PYP-like sensor domain (PAS domain)"/>
    <property type="match status" value="1"/>
</dbReference>
<dbReference type="SMART" id="SM00387">
    <property type="entry name" value="HATPase_c"/>
    <property type="match status" value="1"/>
</dbReference>
<evidence type="ECO:0000256" key="5">
    <source>
        <dbReference type="ARBA" id="ARBA00022741"/>
    </source>
</evidence>
<gene>
    <name evidence="12" type="ordered locus">STHERM_c03220</name>
</gene>
<dbReference type="SMART" id="SM00388">
    <property type="entry name" value="HisKA"/>
    <property type="match status" value="1"/>
</dbReference>
<dbReference type="CDD" id="cd00075">
    <property type="entry name" value="HATPase"/>
    <property type="match status" value="1"/>
</dbReference>
<evidence type="ECO:0000259" key="10">
    <source>
        <dbReference type="PROSITE" id="PS50112"/>
    </source>
</evidence>
<evidence type="ECO:0000313" key="13">
    <source>
        <dbReference type="Proteomes" id="UP000001296"/>
    </source>
</evidence>
<dbReference type="PROSITE" id="PS50112">
    <property type="entry name" value="PAS"/>
    <property type="match status" value="1"/>
</dbReference>
<evidence type="ECO:0000256" key="2">
    <source>
        <dbReference type="ARBA" id="ARBA00012438"/>
    </source>
</evidence>